<name>A0A6C0AQ59_9ZZZZ</name>
<evidence type="ECO:0000259" key="3">
    <source>
        <dbReference type="Pfam" id="PF00382"/>
    </source>
</evidence>
<dbReference type="InterPro" id="IPR000812">
    <property type="entry name" value="TFIIB"/>
</dbReference>
<dbReference type="GO" id="GO:0017025">
    <property type="term" value="F:TBP-class protein binding"/>
    <property type="evidence" value="ECO:0007669"/>
    <property type="project" value="InterPro"/>
</dbReference>
<dbReference type="PRINTS" id="PR00685">
    <property type="entry name" value="TIFACTORIIB"/>
</dbReference>
<sequence length="355" mass="40758">MSKDKSQKQKHNNINKAELWNIFDSEVENPDKQKIPLECIYGSGNREICERCEVILAFSDEGFLTCTNPKCGIVYKDLVDHSAEWRYYGADDNQQSDPTRCGMPINPLLEESSYGCKVLCYGPMSYEMRKIRRYTEWQSMPYKEKSQYDDFQTISIMAQNSGIPKMIIDDAIVYHKKISEYELTFRGDNRDGILAASIYISCRVNNYPRTAKEIATIFRLDVTSATKGCKNALAIINNLEKDMDNKEKTNFGQTKPESFIERYCSKLNINTELTKLCQFISIKIEKQHIMPENTPPSIAAGVVYFISQICKLNISKKDVKTVSEISEVTINKCYKKLEKIKDDLIPSSILKKYSS</sequence>
<accession>A0A6C0AQ59</accession>
<feature type="domain" description="Transcription factor TFIIB cyclin-like" evidence="3">
    <location>
        <begin position="145"/>
        <end position="223"/>
    </location>
</feature>
<dbReference type="Gene3D" id="1.10.472.10">
    <property type="entry name" value="Cyclin-like"/>
    <property type="match status" value="1"/>
</dbReference>
<dbReference type="InterPro" id="IPR013150">
    <property type="entry name" value="TFIIB_cyclin"/>
</dbReference>
<evidence type="ECO:0000313" key="4">
    <source>
        <dbReference type="EMBL" id="QHS81977.1"/>
    </source>
</evidence>
<protein>
    <recommendedName>
        <fullName evidence="3">Transcription factor TFIIB cyclin-like domain-containing protein</fullName>
    </recommendedName>
</protein>
<dbReference type="Pfam" id="PF00382">
    <property type="entry name" value="TFIIB"/>
    <property type="match status" value="2"/>
</dbReference>
<dbReference type="AlphaFoldDB" id="A0A6C0AQ59"/>
<organism evidence="4">
    <name type="scientific">viral metagenome</name>
    <dbReference type="NCBI Taxonomy" id="1070528"/>
    <lineage>
        <taxon>unclassified sequences</taxon>
        <taxon>metagenomes</taxon>
        <taxon>organismal metagenomes</taxon>
    </lineage>
</organism>
<evidence type="ECO:0000256" key="1">
    <source>
        <dbReference type="ARBA" id="ARBA00023015"/>
    </source>
</evidence>
<keyword evidence="2" id="KW-0804">Transcription</keyword>
<dbReference type="EMBL" id="MN740762">
    <property type="protein sequence ID" value="QHS81977.1"/>
    <property type="molecule type" value="Genomic_DNA"/>
</dbReference>
<dbReference type="Gene3D" id="1.10.472.170">
    <property type="match status" value="1"/>
</dbReference>
<evidence type="ECO:0000256" key="2">
    <source>
        <dbReference type="ARBA" id="ARBA00023163"/>
    </source>
</evidence>
<feature type="domain" description="Transcription factor TFIIB cyclin-like" evidence="3">
    <location>
        <begin position="253"/>
        <end position="339"/>
    </location>
</feature>
<reference evidence="4" key="1">
    <citation type="journal article" date="2020" name="Nature">
        <title>Giant virus diversity and host interactions through global metagenomics.</title>
        <authorList>
            <person name="Schulz F."/>
            <person name="Roux S."/>
            <person name="Paez-Espino D."/>
            <person name="Jungbluth S."/>
            <person name="Walsh D.A."/>
            <person name="Denef V.J."/>
            <person name="McMahon K.D."/>
            <person name="Konstantinidis K.T."/>
            <person name="Eloe-Fadrosh E.A."/>
            <person name="Kyrpides N.C."/>
            <person name="Woyke T."/>
        </authorList>
    </citation>
    <scope>NUCLEOTIDE SEQUENCE</scope>
    <source>
        <strain evidence="4">GVMAG-S-1101165-79</strain>
    </source>
</reference>
<dbReference type="GO" id="GO:0070897">
    <property type="term" value="P:transcription preinitiation complex assembly"/>
    <property type="evidence" value="ECO:0007669"/>
    <property type="project" value="InterPro"/>
</dbReference>
<dbReference type="GO" id="GO:0097550">
    <property type="term" value="C:transcription preinitiation complex"/>
    <property type="evidence" value="ECO:0007669"/>
    <property type="project" value="TreeGrafter"/>
</dbReference>
<dbReference type="GO" id="GO:0005634">
    <property type="term" value="C:nucleus"/>
    <property type="evidence" value="ECO:0007669"/>
    <property type="project" value="TreeGrafter"/>
</dbReference>
<dbReference type="InterPro" id="IPR036915">
    <property type="entry name" value="Cyclin-like_sf"/>
</dbReference>
<dbReference type="PANTHER" id="PTHR11618:SF13">
    <property type="entry name" value="TRANSCRIPTION INITIATION FACTOR IIB"/>
    <property type="match status" value="1"/>
</dbReference>
<proteinExistence type="predicted"/>
<keyword evidence="1" id="KW-0805">Transcription regulation</keyword>
<dbReference type="SUPFAM" id="SSF47954">
    <property type="entry name" value="Cyclin-like"/>
    <property type="match status" value="2"/>
</dbReference>
<dbReference type="PANTHER" id="PTHR11618">
    <property type="entry name" value="TRANSCRIPTION INITIATION FACTOR IIB-RELATED"/>
    <property type="match status" value="1"/>
</dbReference>